<evidence type="ECO:0000313" key="8">
    <source>
        <dbReference type="Proteomes" id="UP000230233"/>
    </source>
</evidence>
<dbReference type="PANTHER" id="PTHR31114">
    <property type="entry name" value="SERPENTINE RECEPTOR CLASS GAMMA"/>
    <property type="match status" value="1"/>
</dbReference>
<dbReference type="InterPro" id="IPR000609">
    <property type="entry name" value="7TM_GPCR_serpentine_rcpt_Srg"/>
</dbReference>
<comment type="similarity">
    <text evidence="2 6">Belongs to the nematode receptor-like protein srg family.</text>
</comment>
<dbReference type="InterPro" id="IPR052880">
    <property type="entry name" value="NRL-Serpentine_Class_Gamma"/>
</dbReference>
<feature type="transmembrane region" description="Helical" evidence="6">
    <location>
        <begin position="84"/>
        <end position="107"/>
    </location>
</feature>
<comment type="caution">
    <text evidence="6">Lacks conserved residue(s) required for the propagation of feature annotation.</text>
</comment>
<dbReference type="AlphaFoldDB" id="A0A2G5TD18"/>
<comment type="caution">
    <text evidence="7">The sequence shown here is derived from an EMBL/GenBank/DDBJ whole genome shotgun (WGS) entry which is preliminary data.</text>
</comment>
<sequence>MYPEFSVKYFLCAVCYIIKLIVLGITAARLAFEKLTTSVNQEVSKKLTKIALTSGYVYSGIMIFMLANFLAPQIPNFPVALHEIATSLMTTVSDLMTLSMPYILLIFDTNIEKDIRLSRERFNVNPTGPSVS</sequence>
<protein>
    <recommendedName>
        <fullName evidence="6">Serpentine receptor class gamma</fullName>
    </recommendedName>
</protein>
<organism evidence="7 8">
    <name type="scientific">Caenorhabditis nigoni</name>
    <dbReference type="NCBI Taxonomy" id="1611254"/>
    <lineage>
        <taxon>Eukaryota</taxon>
        <taxon>Metazoa</taxon>
        <taxon>Ecdysozoa</taxon>
        <taxon>Nematoda</taxon>
        <taxon>Chromadorea</taxon>
        <taxon>Rhabditida</taxon>
        <taxon>Rhabditina</taxon>
        <taxon>Rhabditomorpha</taxon>
        <taxon>Rhabditoidea</taxon>
        <taxon>Rhabditidae</taxon>
        <taxon>Peloderinae</taxon>
        <taxon>Caenorhabditis</taxon>
    </lineage>
</organism>
<evidence type="ECO:0000256" key="1">
    <source>
        <dbReference type="ARBA" id="ARBA00004141"/>
    </source>
</evidence>
<gene>
    <name evidence="7" type="primary">Cnig_chr_V.g18066</name>
    <name evidence="7" type="ORF">B9Z55_018066</name>
</gene>
<dbReference type="GO" id="GO:0016020">
    <property type="term" value="C:membrane"/>
    <property type="evidence" value="ECO:0007669"/>
    <property type="project" value="UniProtKB-SubCell"/>
</dbReference>
<evidence type="ECO:0000256" key="2">
    <source>
        <dbReference type="ARBA" id="ARBA00005692"/>
    </source>
</evidence>
<evidence type="ECO:0000256" key="4">
    <source>
        <dbReference type="ARBA" id="ARBA00022989"/>
    </source>
</evidence>
<keyword evidence="8" id="KW-1185">Reference proteome</keyword>
<dbReference type="GO" id="GO:0004888">
    <property type="term" value="F:transmembrane signaling receptor activity"/>
    <property type="evidence" value="ECO:0007669"/>
    <property type="project" value="InterPro"/>
</dbReference>
<keyword evidence="4 6" id="KW-1133">Transmembrane helix</keyword>
<feature type="transmembrane region" description="Helical" evidence="6">
    <location>
        <begin position="53"/>
        <end position="72"/>
    </location>
</feature>
<dbReference type="GO" id="GO:0007606">
    <property type="term" value="P:sensory perception of chemical stimulus"/>
    <property type="evidence" value="ECO:0007669"/>
    <property type="project" value="UniProtKB-UniRule"/>
</dbReference>
<dbReference type="Pfam" id="PF02118">
    <property type="entry name" value="Srg"/>
    <property type="match status" value="1"/>
</dbReference>
<dbReference type="OrthoDB" id="5847711at2759"/>
<evidence type="ECO:0000256" key="3">
    <source>
        <dbReference type="ARBA" id="ARBA00022692"/>
    </source>
</evidence>
<feature type="transmembrane region" description="Helical" evidence="6">
    <location>
        <begin position="6"/>
        <end position="32"/>
    </location>
</feature>
<reference evidence="8" key="1">
    <citation type="submission" date="2017-10" db="EMBL/GenBank/DDBJ databases">
        <title>Rapid genome shrinkage in a self-fertile nematode reveals novel sperm competition proteins.</title>
        <authorList>
            <person name="Yin D."/>
            <person name="Schwarz E.M."/>
            <person name="Thomas C.G."/>
            <person name="Felde R.L."/>
            <person name="Korf I.F."/>
            <person name="Cutter A.D."/>
            <person name="Schartner C.M."/>
            <person name="Ralston E.J."/>
            <person name="Meyer B.J."/>
            <person name="Haag E.S."/>
        </authorList>
    </citation>
    <scope>NUCLEOTIDE SEQUENCE [LARGE SCALE GENOMIC DNA]</scope>
    <source>
        <strain evidence="8">JU1422</strain>
    </source>
</reference>
<evidence type="ECO:0000256" key="6">
    <source>
        <dbReference type="RuleBase" id="RU280813"/>
    </source>
</evidence>
<comment type="subcellular location">
    <subcellularLocation>
        <location evidence="1">Membrane</location>
        <topology evidence="1">Multi-pass membrane protein</topology>
    </subcellularLocation>
</comment>
<evidence type="ECO:0000256" key="5">
    <source>
        <dbReference type="ARBA" id="ARBA00023136"/>
    </source>
</evidence>
<keyword evidence="5 6" id="KW-0472">Membrane</keyword>
<accession>A0A2G5TD18</accession>
<proteinExistence type="inferred from homology"/>
<keyword evidence="3 6" id="KW-0812">Transmembrane</keyword>
<dbReference type="Proteomes" id="UP000230233">
    <property type="component" value="Chromosome V"/>
</dbReference>
<name>A0A2G5TD18_9PELO</name>
<dbReference type="EMBL" id="PDUG01000005">
    <property type="protein sequence ID" value="PIC24936.1"/>
    <property type="molecule type" value="Genomic_DNA"/>
</dbReference>
<evidence type="ECO:0000313" key="7">
    <source>
        <dbReference type="EMBL" id="PIC24936.1"/>
    </source>
</evidence>